<comment type="caution">
    <text evidence="1">The sequence shown here is derived from an EMBL/GenBank/DDBJ whole genome shotgun (WGS) entry which is preliminary data.</text>
</comment>
<organism evidence="1 2">
    <name type="scientific">Fusarium fujikuroi</name>
    <name type="common">Bakanae and foot rot disease fungus</name>
    <name type="synonym">Gibberella fujikuroi</name>
    <dbReference type="NCBI Taxonomy" id="5127"/>
    <lineage>
        <taxon>Eukaryota</taxon>
        <taxon>Fungi</taxon>
        <taxon>Dikarya</taxon>
        <taxon>Ascomycota</taxon>
        <taxon>Pezizomycotina</taxon>
        <taxon>Sordariomycetes</taxon>
        <taxon>Hypocreomycetidae</taxon>
        <taxon>Hypocreales</taxon>
        <taxon>Nectriaceae</taxon>
        <taxon>Fusarium</taxon>
        <taxon>Fusarium fujikuroi species complex</taxon>
    </lineage>
</organism>
<name>A0A5Q3EL14_FUSFU</name>
<dbReference type="EMBL" id="CABFJX010000112">
    <property type="protein sequence ID" value="VTT63850.1"/>
    <property type="molecule type" value="Genomic_DNA"/>
</dbReference>
<protein>
    <submittedName>
        <fullName evidence="1">Uncharacterized protein</fullName>
    </submittedName>
</protein>
<accession>A0A5Q3EL14</accession>
<evidence type="ECO:0000313" key="1">
    <source>
        <dbReference type="EMBL" id="VTT63850.1"/>
    </source>
</evidence>
<gene>
    <name evidence="1" type="ORF">C2S_679</name>
</gene>
<reference evidence="1" key="1">
    <citation type="submission" date="2019-05" db="EMBL/GenBank/DDBJ databases">
        <authorList>
            <person name="Piombo E."/>
        </authorList>
    </citation>
    <scope>NUCLEOTIDE SEQUENCE</scope>
    <source>
        <strain evidence="1">C2S</strain>
    </source>
</reference>
<sequence length="195" mass="22119">MNYEAQALLTVRAPIGLYGHKALQNEYFRLGFEGFVLFRRILLLQPSCQLRVLMLMNPKPQGAARLTLTLQTLIPPPFDPTKSTYNDHPKVTTVMAFGYHILWLHPPACRPEGTLKAPLRSRSDQTEAQRIVPGSSPRFSGLGYMCSNLYNIPCTVDQSEIHVILRTIARLICLNVEGKGLRLMMKRQRQSHVFS</sequence>
<evidence type="ECO:0000313" key="2">
    <source>
        <dbReference type="Proteomes" id="UP000760494"/>
    </source>
</evidence>
<dbReference type="AlphaFoldDB" id="A0A5Q3EL14"/>
<dbReference type="Proteomes" id="UP000760494">
    <property type="component" value="Unassembled WGS sequence"/>
</dbReference>
<proteinExistence type="predicted"/>